<keyword evidence="4" id="KW-1185">Reference proteome</keyword>
<dbReference type="STRING" id="40998.A0A2P7YDK7"/>
<name>A0A2P7YDK7_9PEZI</name>
<comment type="caution">
    <text evidence="3">The sequence shown here is derived from an EMBL/GenBank/DDBJ whole genome shotgun (WGS) entry which is preliminary data.</text>
</comment>
<evidence type="ECO:0000259" key="2">
    <source>
        <dbReference type="Pfam" id="PF07859"/>
    </source>
</evidence>
<dbReference type="InterPro" id="IPR013094">
    <property type="entry name" value="AB_hydrolase_3"/>
</dbReference>
<dbReference type="PANTHER" id="PTHR48081">
    <property type="entry name" value="AB HYDROLASE SUPERFAMILY PROTEIN C4A8.06C"/>
    <property type="match status" value="1"/>
</dbReference>
<evidence type="ECO:0000313" key="4">
    <source>
        <dbReference type="Proteomes" id="UP000243723"/>
    </source>
</evidence>
<dbReference type="OrthoDB" id="433474at2759"/>
<dbReference type="Proteomes" id="UP000243723">
    <property type="component" value="Unassembled WGS sequence"/>
</dbReference>
<keyword evidence="1" id="KW-0378">Hydrolase</keyword>
<dbReference type="Pfam" id="PF07859">
    <property type="entry name" value="Abhydrolase_3"/>
    <property type="match status" value="1"/>
</dbReference>
<evidence type="ECO:0000256" key="1">
    <source>
        <dbReference type="ARBA" id="ARBA00022801"/>
    </source>
</evidence>
<protein>
    <submittedName>
        <fullName evidence="3">Hormone-sensitive lipase</fullName>
    </submittedName>
</protein>
<dbReference type="SUPFAM" id="SSF53474">
    <property type="entry name" value="alpha/beta-Hydrolases"/>
    <property type="match status" value="1"/>
</dbReference>
<evidence type="ECO:0000313" key="3">
    <source>
        <dbReference type="EMBL" id="PSK34025.1"/>
    </source>
</evidence>
<proteinExistence type="predicted"/>
<accession>A0A2P7YDK7</accession>
<feature type="domain" description="Alpha/beta hydrolase fold-3" evidence="2">
    <location>
        <begin position="96"/>
        <end position="310"/>
    </location>
</feature>
<dbReference type="PANTHER" id="PTHR48081:SF8">
    <property type="entry name" value="ALPHA_BETA HYDROLASE FOLD-3 DOMAIN-CONTAINING PROTEIN-RELATED"/>
    <property type="match status" value="1"/>
</dbReference>
<reference evidence="3 4" key="1">
    <citation type="submission" date="2017-05" db="EMBL/GenBank/DDBJ databases">
        <title>Draft genome sequence of Elsinoe australis.</title>
        <authorList>
            <person name="Cheng Q."/>
        </authorList>
    </citation>
    <scope>NUCLEOTIDE SEQUENCE [LARGE SCALE GENOMIC DNA]</scope>
    <source>
        <strain evidence="3 4">NL1</strain>
    </source>
</reference>
<dbReference type="EMBL" id="NHZQ01000447">
    <property type="protein sequence ID" value="PSK34025.1"/>
    <property type="molecule type" value="Genomic_DNA"/>
</dbReference>
<dbReference type="AlphaFoldDB" id="A0A2P7YDK7"/>
<dbReference type="InterPro" id="IPR050300">
    <property type="entry name" value="GDXG_lipolytic_enzyme"/>
</dbReference>
<gene>
    <name evidence="3" type="ORF">B9Z65_8351</name>
</gene>
<sequence length="333" mass="35261">MPLTYDSEFASAFAPIAAQLATIPKPAIHDVESRRALLNSFFGAVPSSVCSIPLPNGVSHTSHTATLPNHTPVTIHRFFPTALSTSPPAPSSLPALLHLHGGGLISISVAHLAPTLASYVLASGIQIFSVEYRLAPEHPYPAALDDAHTALLWLHAEAGQFGLDTSRLGLLGESAGGGLAAALAIRARDTGLAPGVKKQVLVYPMLDYRTREAGNGIGELAFWTGEDNVTGWSAYLGRGRYEGALMGEGGVTGEMSPAVVRSVEGLPALYIECPQLDIYCKENVAYAARFVEAGIEVEVHIVPGLPHGFEALGKGAESVERVQEWRVRAMRSL</sequence>
<dbReference type="GO" id="GO:0016787">
    <property type="term" value="F:hydrolase activity"/>
    <property type="evidence" value="ECO:0007669"/>
    <property type="project" value="UniProtKB-KW"/>
</dbReference>
<organism evidence="3 4">
    <name type="scientific">Elsinoe australis</name>
    <dbReference type="NCBI Taxonomy" id="40998"/>
    <lineage>
        <taxon>Eukaryota</taxon>
        <taxon>Fungi</taxon>
        <taxon>Dikarya</taxon>
        <taxon>Ascomycota</taxon>
        <taxon>Pezizomycotina</taxon>
        <taxon>Dothideomycetes</taxon>
        <taxon>Dothideomycetidae</taxon>
        <taxon>Myriangiales</taxon>
        <taxon>Elsinoaceae</taxon>
        <taxon>Elsinoe</taxon>
    </lineage>
</organism>
<dbReference type="Gene3D" id="3.40.50.1820">
    <property type="entry name" value="alpha/beta hydrolase"/>
    <property type="match status" value="1"/>
</dbReference>
<dbReference type="InterPro" id="IPR029058">
    <property type="entry name" value="AB_hydrolase_fold"/>
</dbReference>